<keyword evidence="5" id="KW-0804">Transcription</keyword>
<name>A0A165G9X3_9BASI</name>
<gene>
    <name evidence="9" type="ORF">CALCODRAFT_508629</name>
</gene>
<dbReference type="OrthoDB" id="2505440at2759"/>
<proteinExistence type="inferred from homology"/>
<dbReference type="GO" id="GO:0003713">
    <property type="term" value="F:transcription coactivator activity"/>
    <property type="evidence" value="ECO:0007669"/>
    <property type="project" value="InterPro"/>
</dbReference>
<dbReference type="Pfam" id="PF02229">
    <property type="entry name" value="PC4"/>
    <property type="match status" value="1"/>
</dbReference>
<sequence>MANQKRKLSRAVIDEEEEEEPLFEDDEDEEDAPPVKRPKKEAKRKAPEPTEGDGTVQMNQDGEKYVALGKNRRVTVRKFQGKPLVDIREYYVDKDEKQKPGKKGISLSPEQWKALKQCLPAIDDALAAL</sequence>
<protein>
    <submittedName>
        <fullName evidence="9">PC4-domain-containing protein</fullName>
    </submittedName>
</protein>
<dbReference type="Gene3D" id="2.30.31.10">
    <property type="entry name" value="Transcriptional Coactivator Pc4, Chain A"/>
    <property type="match status" value="1"/>
</dbReference>
<dbReference type="InParanoid" id="A0A165G9X3"/>
<dbReference type="SUPFAM" id="SSF54447">
    <property type="entry name" value="ssDNA-binding transcriptional regulator domain"/>
    <property type="match status" value="1"/>
</dbReference>
<organism evidence="9 10">
    <name type="scientific">Calocera cornea HHB12733</name>
    <dbReference type="NCBI Taxonomy" id="1353952"/>
    <lineage>
        <taxon>Eukaryota</taxon>
        <taxon>Fungi</taxon>
        <taxon>Dikarya</taxon>
        <taxon>Basidiomycota</taxon>
        <taxon>Agaricomycotina</taxon>
        <taxon>Dacrymycetes</taxon>
        <taxon>Dacrymycetales</taxon>
        <taxon>Dacrymycetaceae</taxon>
        <taxon>Calocera</taxon>
    </lineage>
</organism>
<evidence type="ECO:0000256" key="1">
    <source>
        <dbReference type="ARBA" id="ARBA00004123"/>
    </source>
</evidence>
<dbReference type="GO" id="GO:0003677">
    <property type="term" value="F:DNA binding"/>
    <property type="evidence" value="ECO:0007669"/>
    <property type="project" value="UniProtKB-KW"/>
</dbReference>
<dbReference type="InterPro" id="IPR045125">
    <property type="entry name" value="Sub1/Tcp4-like"/>
</dbReference>
<keyword evidence="3" id="KW-0805">Transcription regulation</keyword>
<evidence type="ECO:0000259" key="8">
    <source>
        <dbReference type="Pfam" id="PF02229"/>
    </source>
</evidence>
<dbReference type="FunCoup" id="A0A165G9X3">
    <property type="interactions" value="176"/>
</dbReference>
<keyword evidence="6" id="KW-0539">Nucleus</keyword>
<keyword evidence="10" id="KW-1185">Reference proteome</keyword>
<dbReference type="EMBL" id="KV423959">
    <property type="protein sequence ID" value="KZT57792.1"/>
    <property type="molecule type" value="Genomic_DNA"/>
</dbReference>
<feature type="domain" description="Transcriptional coactivator p15 (PC4) C-terminal" evidence="8">
    <location>
        <begin position="67"/>
        <end position="117"/>
    </location>
</feature>
<dbReference type="Proteomes" id="UP000076842">
    <property type="component" value="Unassembled WGS sequence"/>
</dbReference>
<dbReference type="AlphaFoldDB" id="A0A165G9X3"/>
<dbReference type="PANTHER" id="PTHR13215">
    <property type="entry name" value="RNA POLYMERASE II TRANSCRIPTIONAL COACTIVATOR"/>
    <property type="match status" value="1"/>
</dbReference>
<comment type="similarity">
    <text evidence="2">Belongs to the transcriptional coactivator PC4 family.</text>
</comment>
<evidence type="ECO:0000256" key="3">
    <source>
        <dbReference type="ARBA" id="ARBA00023015"/>
    </source>
</evidence>
<comment type="subcellular location">
    <subcellularLocation>
        <location evidence="1">Nucleus</location>
    </subcellularLocation>
</comment>
<dbReference type="InterPro" id="IPR009044">
    <property type="entry name" value="ssDNA-bd_transcriptional_reg"/>
</dbReference>
<reference evidence="9 10" key="1">
    <citation type="journal article" date="2016" name="Mol. Biol. Evol.">
        <title>Comparative Genomics of Early-Diverging Mushroom-Forming Fungi Provides Insights into the Origins of Lignocellulose Decay Capabilities.</title>
        <authorList>
            <person name="Nagy L.G."/>
            <person name="Riley R."/>
            <person name="Tritt A."/>
            <person name="Adam C."/>
            <person name="Daum C."/>
            <person name="Floudas D."/>
            <person name="Sun H."/>
            <person name="Yadav J.S."/>
            <person name="Pangilinan J."/>
            <person name="Larsson K.H."/>
            <person name="Matsuura K."/>
            <person name="Barry K."/>
            <person name="Labutti K."/>
            <person name="Kuo R."/>
            <person name="Ohm R.A."/>
            <person name="Bhattacharya S.S."/>
            <person name="Shirouzu T."/>
            <person name="Yoshinaga Y."/>
            <person name="Martin F.M."/>
            <person name="Grigoriev I.V."/>
            <person name="Hibbett D.S."/>
        </authorList>
    </citation>
    <scope>NUCLEOTIDE SEQUENCE [LARGE SCALE GENOMIC DNA]</scope>
    <source>
        <strain evidence="9 10">HHB12733</strain>
    </source>
</reference>
<feature type="region of interest" description="Disordered" evidence="7">
    <location>
        <begin position="1"/>
        <end position="64"/>
    </location>
</feature>
<evidence type="ECO:0000256" key="6">
    <source>
        <dbReference type="ARBA" id="ARBA00023242"/>
    </source>
</evidence>
<evidence type="ECO:0000256" key="2">
    <source>
        <dbReference type="ARBA" id="ARBA00009001"/>
    </source>
</evidence>
<dbReference type="STRING" id="1353952.A0A165G9X3"/>
<feature type="compositionally biased region" description="Acidic residues" evidence="7">
    <location>
        <begin position="14"/>
        <end position="32"/>
    </location>
</feature>
<accession>A0A165G9X3</accession>
<evidence type="ECO:0000256" key="4">
    <source>
        <dbReference type="ARBA" id="ARBA00023125"/>
    </source>
</evidence>
<evidence type="ECO:0000313" key="10">
    <source>
        <dbReference type="Proteomes" id="UP000076842"/>
    </source>
</evidence>
<dbReference type="InterPro" id="IPR003173">
    <property type="entry name" value="PC4_C"/>
</dbReference>
<dbReference type="GO" id="GO:0060261">
    <property type="term" value="P:positive regulation of transcription initiation by RNA polymerase II"/>
    <property type="evidence" value="ECO:0007669"/>
    <property type="project" value="InterPro"/>
</dbReference>
<evidence type="ECO:0000313" key="9">
    <source>
        <dbReference type="EMBL" id="KZT57792.1"/>
    </source>
</evidence>
<dbReference type="GO" id="GO:0005634">
    <property type="term" value="C:nucleus"/>
    <property type="evidence" value="ECO:0007669"/>
    <property type="project" value="UniProtKB-SubCell"/>
</dbReference>
<evidence type="ECO:0000256" key="7">
    <source>
        <dbReference type="SAM" id="MobiDB-lite"/>
    </source>
</evidence>
<evidence type="ECO:0000256" key="5">
    <source>
        <dbReference type="ARBA" id="ARBA00023163"/>
    </source>
</evidence>
<keyword evidence="4" id="KW-0238">DNA-binding</keyword>